<evidence type="ECO:0000313" key="3">
    <source>
        <dbReference type="Proteomes" id="UP000051096"/>
    </source>
</evidence>
<dbReference type="CDD" id="cd02440">
    <property type="entry name" value="AdoMet_MTases"/>
    <property type="match status" value="1"/>
</dbReference>
<dbReference type="InterPro" id="IPR050447">
    <property type="entry name" value="Erg6_SMT_methyltransf"/>
</dbReference>
<reference evidence="2 3" key="1">
    <citation type="journal article" date="2015" name="Microbiome">
        <title>Genomic resolution of linkages in carbon, nitrogen, and sulfur cycling among widespread estuary sediment bacteria.</title>
        <authorList>
            <person name="Baker B.J."/>
            <person name="Lazar C.S."/>
            <person name="Teske A.P."/>
            <person name="Dick G.J."/>
        </authorList>
    </citation>
    <scope>NUCLEOTIDE SEQUENCE [LARGE SCALE GENOMIC DNA]</scope>
    <source>
        <strain evidence="2">SM23_60</strain>
    </source>
</reference>
<dbReference type="PATRIC" id="fig|1703780.3.peg.1946"/>
<dbReference type="InterPro" id="IPR041698">
    <property type="entry name" value="Methyltransf_25"/>
</dbReference>
<dbReference type="InterPro" id="IPR029063">
    <property type="entry name" value="SAM-dependent_MTases_sf"/>
</dbReference>
<gene>
    <name evidence="2" type="ORF">AMJ87_11925</name>
</gene>
<dbReference type="PANTHER" id="PTHR44068">
    <property type="entry name" value="ZGC:194242"/>
    <property type="match status" value="1"/>
</dbReference>
<proteinExistence type="predicted"/>
<accession>A0A0S8G753</accession>
<feature type="domain" description="Methyltransferase" evidence="1">
    <location>
        <begin position="46"/>
        <end position="139"/>
    </location>
</feature>
<evidence type="ECO:0000313" key="2">
    <source>
        <dbReference type="EMBL" id="KPK68433.1"/>
    </source>
</evidence>
<dbReference type="Gene3D" id="3.40.50.150">
    <property type="entry name" value="Vaccinia Virus protein VP39"/>
    <property type="match status" value="1"/>
</dbReference>
<evidence type="ECO:0000259" key="1">
    <source>
        <dbReference type="Pfam" id="PF13649"/>
    </source>
</evidence>
<dbReference type="PANTHER" id="PTHR44068:SF11">
    <property type="entry name" value="GERANYL DIPHOSPHATE 2-C-METHYLTRANSFERASE"/>
    <property type="match status" value="1"/>
</dbReference>
<protein>
    <recommendedName>
        <fullName evidence="1">Methyltransferase domain-containing protein</fullName>
    </recommendedName>
</protein>
<organism evidence="2 3">
    <name type="scientific">candidate division WOR_3 bacterium SM23_60</name>
    <dbReference type="NCBI Taxonomy" id="1703780"/>
    <lineage>
        <taxon>Bacteria</taxon>
        <taxon>Bacteria division WOR-3</taxon>
    </lineage>
</organism>
<dbReference type="Pfam" id="PF13649">
    <property type="entry name" value="Methyltransf_25"/>
    <property type="match status" value="1"/>
</dbReference>
<dbReference type="AlphaFoldDB" id="A0A0S8G753"/>
<comment type="caution">
    <text evidence="2">The sequence shown here is derived from an EMBL/GenBank/DDBJ whole genome shotgun (WGS) entry which is preliminary data.</text>
</comment>
<dbReference type="EMBL" id="LJUO01000168">
    <property type="protein sequence ID" value="KPK68433.1"/>
    <property type="molecule type" value="Genomic_DNA"/>
</dbReference>
<name>A0A0S8G753_UNCW3</name>
<sequence>MSGYYDTTLSAQRLKQCYDIAPPRVQQYLEAEIQHVLQHMHTGDIVLELGCGYGRILPRLAQKAGRVIGIDTSFDSLSFGRKILKNLSNCYLVTVDAMNLGFRKQTFDCVVCIQNGISAFHVDQRKLIRESIRVTKSGGRILYSSYSERFWESRLEWFQRQSKAGLLGEIDIEKTGNGIVVCKDGFTATTVTPSQFRSLVAGLSVDVNILEVDDSSLFCEITPY</sequence>
<dbReference type="SUPFAM" id="SSF53335">
    <property type="entry name" value="S-adenosyl-L-methionine-dependent methyltransferases"/>
    <property type="match status" value="1"/>
</dbReference>
<dbReference type="Proteomes" id="UP000051096">
    <property type="component" value="Unassembled WGS sequence"/>
</dbReference>